<feature type="region of interest" description="Disordered" evidence="1">
    <location>
        <begin position="830"/>
        <end position="863"/>
    </location>
</feature>
<feature type="region of interest" description="Disordered" evidence="1">
    <location>
        <begin position="391"/>
        <end position="465"/>
    </location>
</feature>
<feature type="compositionally biased region" description="Basic and acidic residues" evidence="1">
    <location>
        <begin position="412"/>
        <end position="424"/>
    </location>
</feature>
<feature type="region of interest" description="Disordered" evidence="1">
    <location>
        <begin position="1131"/>
        <end position="1150"/>
    </location>
</feature>
<feature type="region of interest" description="Disordered" evidence="1">
    <location>
        <begin position="939"/>
        <end position="986"/>
    </location>
</feature>
<feature type="compositionally biased region" description="Polar residues" evidence="1">
    <location>
        <begin position="391"/>
        <end position="408"/>
    </location>
</feature>
<protein>
    <submittedName>
        <fullName evidence="2">Uncharacterized protein</fullName>
    </submittedName>
</protein>
<dbReference type="EMBL" id="MCGO01000002">
    <property type="protein sequence ID" value="ORY52860.1"/>
    <property type="molecule type" value="Genomic_DNA"/>
</dbReference>
<feature type="compositionally biased region" description="Basic and acidic residues" evidence="1">
    <location>
        <begin position="304"/>
        <end position="314"/>
    </location>
</feature>
<feature type="region of interest" description="Disordered" evidence="1">
    <location>
        <begin position="1080"/>
        <end position="1124"/>
    </location>
</feature>
<accession>A0A1Y2D0S7</accession>
<feature type="compositionally biased region" description="Basic and acidic residues" evidence="1">
    <location>
        <begin position="1214"/>
        <end position="1230"/>
    </location>
</feature>
<feature type="compositionally biased region" description="Polar residues" evidence="1">
    <location>
        <begin position="1094"/>
        <end position="1103"/>
    </location>
</feature>
<sequence>MKKSVTASKSASSLLNAGAVTTTPLKEIASITNSHNDYDTEYIPRAIYNTEVDELLLREEGMSGRIQKHGKKNRSHSPAPQGSPRFNSFLLSQSNTPSISRNLSKNHSRAASANSNVATPAGSDDEEEILADPNLAAVESRMVVLTELGINIITPAFLAIIPPLAKAHIANPHDEPLHFLGRHKALPPAFPRTVRAATWKNTLAVSSQEIIDEARKTCATMINKNEKLAKEYTLRYEKPTKVARAERPTIRRSGLSFRGRGILEQRAEQGLIEGAGKRAPIETMYAKSIPNEMIFEAETNTFANRRESGRESSGKKSRSNSTQMPVFSAVEFKSPLFSKVVETAEPETIEDSVVASPFGVMNEEADAWATVPASLANNPFVQADLNKQASAKNSAGSLSSKKSPTNSDEWLAEERKKMNQDWGRESLSLASKKSVVERSEATQSSSASESHNELESSIPDNNVKQSDELQLEKSASTGKMADNFLKQFERPQSPLKVAPVSKEEDPVMNTFNSMVQGSIDLMGSQTSSESSSEPTTNSGMEASMMTQTSVIPMKSIHSAVSAFPGIEGLDEPNWGDVVSPSTGGTANNLSGNKSSPGSKHSLTQPITEMQPKSATGSKSSLGNAEKVPSKMASIAASKTSIQVQDRASVSSKNRISETKDSNSKNDKDSLKETTVVDVETEKVNNTPSVSPLAQTSASTDVLSNKETIKLNSTGIKSIPQSLQVSTEKLHQEDHPDAKHGFKASIKSISSGFKSIMGKMKNSSSHSLGTNEVLKSATPKGHESPRVSKAFDIVAQNSPIPNPASSASIQPVAVPEVQSIGLESVTKLTSQPPSLKASMNQVAPDVSEQRSSVKLQSKLSSRKASIEKLPEKEVAPVAFENNSSKRTSQELFKSKAVSQTLEILSKPTSPKAFVEEITPAGSVSAGIEQIAPAISPLASQIGKSSTAKTTEVSSAPSKSSQPNSTKTSTEKLSLSIDHQTESKIASQTIDSSASAKLSANEAPTQVKVSSRVSEIAARLSAVEPAKPSNSSKPSSQKSSSDHIASKQSSSIRNSQTIPSSNLNTAAIQPQKSEPAATTISEPLHQQPQPPPSPSLNTKPRNSATKPIPPSDTTKPTEPSKPKPKFMNAMDAMKQESAATAAPSTATSKPDADTAKDLWTGHKGVFHTGSNTNLLGPAEKEKKRMEEAASKAAEVAAMTSGMEPALGPVASVGGLEEGKSKKKSDGVGEVKKPISEDMAGRAVCEKVKCEVRVDNSVVTCIDDKKREVFPALELHRVVKAENTPGRPEVTLHACVPRDKGKAGSKFRDIVIQFDGGPSKAKAWAENLMVLVYGAVTPEKAVMRKVLCLVDRFDKEPQKMIEKYMKPIWAVFNKPVEVKNVQFMELSVNNSIADEEWHNISNVVVMNSEFTPRMLQILVKNGYADEPVDLQVDEDPVDAALAILKCKELIFFGNIVADNRNSCNWTH</sequence>
<feature type="compositionally biased region" description="Low complexity" evidence="1">
    <location>
        <begin position="952"/>
        <end position="974"/>
    </location>
</feature>
<gene>
    <name evidence="2" type="ORF">BCR33DRAFT_180328</name>
</gene>
<feature type="compositionally biased region" description="Polar residues" evidence="1">
    <location>
        <begin position="830"/>
        <end position="840"/>
    </location>
</feature>
<feature type="compositionally biased region" description="Polar residues" evidence="1">
    <location>
        <begin position="848"/>
        <end position="862"/>
    </location>
</feature>
<evidence type="ECO:0000313" key="2">
    <source>
        <dbReference type="EMBL" id="ORY52860.1"/>
    </source>
</evidence>
<feature type="compositionally biased region" description="Polar residues" evidence="1">
    <location>
        <begin position="687"/>
        <end position="698"/>
    </location>
</feature>
<dbReference type="Proteomes" id="UP000193642">
    <property type="component" value="Unassembled WGS sequence"/>
</dbReference>
<feature type="compositionally biased region" description="Basic residues" evidence="1">
    <location>
        <begin position="66"/>
        <end position="75"/>
    </location>
</feature>
<feature type="region of interest" description="Disordered" evidence="1">
    <location>
        <begin position="570"/>
        <end position="698"/>
    </location>
</feature>
<feature type="region of interest" description="Disordered" evidence="1">
    <location>
        <begin position="1167"/>
        <end position="1191"/>
    </location>
</feature>
<proteinExistence type="predicted"/>
<feature type="compositionally biased region" description="Polar residues" evidence="1">
    <location>
        <begin position="939"/>
        <end position="951"/>
    </location>
</feature>
<organism evidence="2 3">
    <name type="scientific">Rhizoclosmatium globosum</name>
    <dbReference type="NCBI Taxonomy" id="329046"/>
    <lineage>
        <taxon>Eukaryota</taxon>
        <taxon>Fungi</taxon>
        <taxon>Fungi incertae sedis</taxon>
        <taxon>Chytridiomycota</taxon>
        <taxon>Chytridiomycota incertae sedis</taxon>
        <taxon>Chytridiomycetes</taxon>
        <taxon>Chytridiales</taxon>
        <taxon>Chytriomycetaceae</taxon>
        <taxon>Rhizoclosmatium</taxon>
    </lineage>
</organism>
<feature type="compositionally biased region" description="Polar residues" evidence="1">
    <location>
        <begin position="579"/>
        <end position="622"/>
    </location>
</feature>
<feature type="region of interest" description="Disordered" evidence="1">
    <location>
        <begin position="64"/>
        <end position="127"/>
    </location>
</feature>
<feature type="compositionally biased region" description="Polar residues" evidence="1">
    <location>
        <begin position="636"/>
        <end position="653"/>
    </location>
</feature>
<dbReference type="OrthoDB" id="2162524at2759"/>
<evidence type="ECO:0000256" key="1">
    <source>
        <dbReference type="SAM" id="MobiDB-lite"/>
    </source>
</evidence>
<feature type="compositionally biased region" description="Low complexity" evidence="1">
    <location>
        <begin position="1135"/>
        <end position="1146"/>
    </location>
</feature>
<keyword evidence="3" id="KW-1185">Reference proteome</keyword>
<feature type="region of interest" description="Disordered" evidence="1">
    <location>
        <begin position="1018"/>
        <end position="1058"/>
    </location>
</feature>
<feature type="compositionally biased region" description="Basic and acidic residues" evidence="1">
    <location>
        <begin position="1176"/>
        <end position="1187"/>
    </location>
</feature>
<dbReference type="STRING" id="329046.A0A1Y2D0S7"/>
<evidence type="ECO:0000313" key="3">
    <source>
        <dbReference type="Proteomes" id="UP000193642"/>
    </source>
</evidence>
<name>A0A1Y2D0S7_9FUNG</name>
<feature type="compositionally biased region" description="Polar residues" evidence="1">
    <location>
        <begin position="76"/>
        <end position="118"/>
    </location>
</feature>
<comment type="caution">
    <text evidence="2">The sequence shown here is derived from an EMBL/GenBank/DDBJ whole genome shotgun (WGS) entry which is preliminary data.</text>
</comment>
<feature type="compositionally biased region" description="Polar residues" evidence="1">
    <location>
        <begin position="1044"/>
        <end position="1058"/>
    </location>
</feature>
<feature type="compositionally biased region" description="Low complexity" evidence="1">
    <location>
        <begin position="1023"/>
        <end position="1037"/>
    </location>
</feature>
<feature type="region of interest" description="Disordered" evidence="1">
    <location>
        <begin position="302"/>
        <end position="322"/>
    </location>
</feature>
<feature type="compositionally biased region" description="Basic and acidic residues" evidence="1">
    <location>
        <begin position="654"/>
        <end position="671"/>
    </location>
</feature>
<reference evidence="2 3" key="1">
    <citation type="submission" date="2016-07" db="EMBL/GenBank/DDBJ databases">
        <title>Pervasive Adenine N6-methylation of Active Genes in Fungi.</title>
        <authorList>
            <consortium name="DOE Joint Genome Institute"/>
            <person name="Mondo S.J."/>
            <person name="Dannebaum R.O."/>
            <person name="Kuo R.C."/>
            <person name="Labutti K."/>
            <person name="Haridas S."/>
            <person name="Kuo A."/>
            <person name="Salamov A."/>
            <person name="Ahrendt S.R."/>
            <person name="Lipzen A."/>
            <person name="Sullivan W."/>
            <person name="Andreopoulos W.B."/>
            <person name="Clum A."/>
            <person name="Lindquist E."/>
            <person name="Daum C."/>
            <person name="Ramamoorthy G.K."/>
            <person name="Gryganskyi A."/>
            <person name="Culley D."/>
            <person name="Magnuson J.K."/>
            <person name="James T.Y."/>
            <person name="O'Malley M.A."/>
            <person name="Stajich J.E."/>
            <person name="Spatafora J.W."/>
            <person name="Visel A."/>
            <person name="Grigoriev I.V."/>
        </authorList>
    </citation>
    <scope>NUCLEOTIDE SEQUENCE [LARGE SCALE GENOMIC DNA]</scope>
    <source>
        <strain evidence="2 3">JEL800</strain>
    </source>
</reference>
<feature type="region of interest" description="Disordered" evidence="1">
    <location>
        <begin position="1207"/>
        <end position="1230"/>
    </location>
</feature>